<dbReference type="Proteomes" id="UP001221838">
    <property type="component" value="Unassembled WGS sequence"/>
</dbReference>
<dbReference type="EMBL" id="JAQNDM010000002">
    <property type="protein sequence ID" value="MDC0712500.1"/>
    <property type="molecule type" value="Genomic_DNA"/>
</dbReference>
<keyword evidence="2" id="KW-0732">Signal</keyword>
<comment type="caution">
    <text evidence="3">The sequence shown here is derived from an EMBL/GenBank/DDBJ whole genome shotgun (WGS) entry which is preliminary data.</text>
</comment>
<keyword evidence="3" id="KW-0808">Transferase</keyword>
<keyword evidence="4" id="KW-1185">Reference proteome</keyword>
<dbReference type="GO" id="GO:0016301">
    <property type="term" value="F:kinase activity"/>
    <property type="evidence" value="ECO:0007669"/>
    <property type="project" value="UniProtKB-KW"/>
</dbReference>
<feature type="chain" id="PRO_5046114931" evidence="2">
    <location>
        <begin position="22"/>
        <end position="536"/>
    </location>
</feature>
<evidence type="ECO:0000313" key="4">
    <source>
        <dbReference type="Proteomes" id="UP001221838"/>
    </source>
</evidence>
<dbReference type="RefSeq" id="WP_272142630.1">
    <property type="nucleotide sequence ID" value="NZ_JAQNDM010000002.1"/>
</dbReference>
<dbReference type="InterPro" id="IPR014867">
    <property type="entry name" value="Spore_coat_CotH_CotH2/3/7"/>
</dbReference>
<feature type="region of interest" description="Disordered" evidence="1">
    <location>
        <begin position="134"/>
        <end position="168"/>
    </location>
</feature>
<proteinExistence type="predicted"/>
<accession>A0ABT5DFP8</accession>
<organism evidence="3 4">
    <name type="scientific">Stigmatella ashevillensis</name>
    <dbReference type="NCBI Taxonomy" id="2995309"/>
    <lineage>
        <taxon>Bacteria</taxon>
        <taxon>Pseudomonadati</taxon>
        <taxon>Myxococcota</taxon>
        <taxon>Myxococcia</taxon>
        <taxon>Myxococcales</taxon>
        <taxon>Cystobacterineae</taxon>
        <taxon>Archangiaceae</taxon>
        <taxon>Stigmatella</taxon>
    </lineage>
</organism>
<evidence type="ECO:0000256" key="2">
    <source>
        <dbReference type="SAM" id="SignalP"/>
    </source>
</evidence>
<dbReference type="PROSITE" id="PS51257">
    <property type="entry name" value="PROKAR_LIPOPROTEIN"/>
    <property type="match status" value="1"/>
</dbReference>
<dbReference type="Pfam" id="PF08757">
    <property type="entry name" value="CotH"/>
    <property type="match status" value="1"/>
</dbReference>
<dbReference type="PANTHER" id="PTHR40050">
    <property type="entry name" value="INNER SPORE COAT PROTEIN H"/>
    <property type="match status" value="1"/>
</dbReference>
<protein>
    <submittedName>
        <fullName evidence="3">CotH kinase family protein</fullName>
    </submittedName>
</protein>
<evidence type="ECO:0000256" key="1">
    <source>
        <dbReference type="SAM" id="MobiDB-lite"/>
    </source>
</evidence>
<feature type="signal peptide" evidence="2">
    <location>
        <begin position="1"/>
        <end position="21"/>
    </location>
</feature>
<keyword evidence="3" id="KW-0418">Kinase</keyword>
<sequence length="536" mass="56832">MFGRLRLGALAALALLSTACGDDGRPDGWSDETHGKNAKPAYDVVFPQGQVNRLDITLAPEDWQAMQDDMTGMLGAFGTRGSGPGGGGGGGALPEELLQACQGKAVGDACTATFQGNPITSTCRPFQEGPLICQPRGGGGGGGGPPDGGVPPGGGGGPGGGGNSDLIPNTPVYVPSTVRFGDKTWWHVGVRFKGNSSLSQSWGSGVGKLPFRLHFDKFEDEHPEIDNQRFYGFQKLSLSNSVADASLIRDKVATDIFRESGVPASHTAFVALYLDHGDGPEYYGLYTLAEDPGDPLLNSFFGTDKGALYEADGVGARLQTFDAESFGPETDAAEEGWSSVEALITALNADRSDAAAWRANLEAKFDVDGFLKWLAIAAVLQHWDAYGAMTHNYYLYAHPGENGRIHWITWDHDRTLSAGGGGGGGGMGSTSLTRDEVTDAWPLIRYLLDEPSYRAAYQQYALEVVRGPLATDAMKARLSAEHALIAPWVTGENAERQGFTFLSNPQQFQDALTGTSGLLNFAEQRPGQVEAAFGTP</sequence>
<evidence type="ECO:0000313" key="3">
    <source>
        <dbReference type="EMBL" id="MDC0712500.1"/>
    </source>
</evidence>
<name>A0ABT5DFP8_9BACT</name>
<gene>
    <name evidence="3" type="ORF">POL68_28820</name>
</gene>
<dbReference type="PANTHER" id="PTHR40050:SF1">
    <property type="entry name" value="INNER SPORE COAT PROTEIN H"/>
    <property type="match status" value="1"/>
</dbReference>
<feature type="compositionally biased region" description="Gly residues" evidence="1">
    <location>
        <begin position="136"/>
        <end position="163"/>
    </location>
</feature>
<reference evidence="3 4" key="1">
    <citation type="submission" date="2022-11" db="EMBL/GenBank/DDBJ databases">
        <title>Minimal conservation of predation-associated metabolite biosynthetic gene clusters underscores biosynthetic potential of Myxococcota including descriptions for ten novel species: Archangium lansinium sp. nov., Myxococcus landrumus sp. nov., Nannocystis bai.</title>
        <authorList>
            <person name="Ahearne A."/>
            <person name="Stevens C."/>
            <person name="Dowd S."/>
        </authorList>
    </citation>
    <scope>NUCLEOTIDE SEQUENCE [LARGE SCALE GENOMIC DNA]</scope>
    <source>
        <strain evidence="3 4">NCWAL01</strain>
    </source>
</reference>